<keyword evidence="10" id="KW-1185">Reference proteome</keyword>
<keyword evidence="3" id="KW-0677">Repeat</keyword>
<dbReference type="AlphaFoldDB" id="A0ABD2XZJ1"/>
<evidence type="ECO:0000256" key="4">
    <source>
        <dbReference type="ARBA" id="ARBA00022860"/>
    </source>
</evidence>
<evidence type="ECO:0000313" key="9">
    <source>
        <dbReference type="EMBL" id="KAL3500774.1"/>
    </source>
</evidence>
<evidence type="ECO:0000256" key="6">
    <source>
        <dbReference type="ARBA" id="ARBA00024378"/>
    </source>
</evidence>
<dbReference type="Proteomes" id="UP001630127">
    <property type="component" value="Unassembled WGS sequence"/>
</dbReference>
<feature type="compositionally biased region" description="Low complexity" evidence="7">
    <location>
        <begin position="334"/>
        <end position="358"/>
    </location>
</feature>
<dbReference type="InterPro" id="IPR025064">
    <property type="entry name" value="DUF4005"/>
</dbReference>
<proteinExistence type="inferred from homology"/>
<comment type="caution">
    <text evidence="9">The sequence shown here is derived from an EMBL/GenBank/DDBJ whole genome shotgun (WGS) entry which is preliminary data.</text>
</comment>
<evidence type="ECO:0000256" key="7">
    <source>
        <dbReference type="SAM" id="MobiDB-lite"/>
    </source>
</evidence>
<accession>A0ABD2XZJ1</accession>
<evidence type="ECO:0000256" key="5">
    <source>
        <dbReference type="ARBA" id="ARBA00024341"/>
    </source>
</evidence>
<dbReference type="GO" id="GO:0005516">
    <property type="term" value="F:calmodulin binding"/>
    <property type="evidence" value="ECO:0007669"/>
    <property type="project" value="UniProtKB-KW"/>
</dbReference>
<dbReference type="Pfam" id="PF13178">
    <property type="entry name" value="DUF4005"/>
    <property type="match status" value="1"/>
</dbReference>
<comment type="subcellular location">
    <subcellularLocation>
        <location evidence="1">Cytoplasm</location>
    </subcellularLocation>
</comment>
<evidence type="ECO:0000259" key="8">
    <source>
        <dbReference type="Pfam" id="PF13178"/>
    </source>
</evidence>
<organism evidence="9 10">
    <name type="scientific">Cinchona calisaya</name>
    <dbReference type="NCBI Taxonomy" id="153742"/>
    <lineage>
        <taxon>Eukaryota</taxon>
        <taxon>Viridiplantae</taxon>
        <taxon>Streptophyta</taxon>
        <taxon>Embryophyta</taxon>
        <taxon>Tracheophyta</taxon>
        <taxon>Spermatophyta</taxon>
        <taxon>Magnoliopsida</taxon>
        <taxon>eudicotyledons</taxon>
        <taxon>Gunneridae</taxon>
        <taxon>Pentapetalae</taxon>
        <taxon>asterids</taxon>
        <taxon>lamiids</taxon>
        <taxon>Gentianales</taxon>
        <taxon>Rubiaceae</taxon>
        <taxon>Cinchonoideae</taxon>
        <taxon>Cinchoneae</taxon>
        <taxon>Cinchona</taxon>
    </lineage>
</organism>
<dbReference type="GO" id="GO:0005737">
    <property type="term" value="C:cytoplasm"/>
    <property type="evidence" value="ECO:0007669"/>
    <property type="project" value="UniProtKB-SubCell"/>
</dbReference>
<evidence type="ECO:0000256" key="1">
    <source>
        <dbReference type="ARBA" id="ARBA00004496"/>
    </source>
</evidence>
<evidence type="ECO:0000256" key="2">
    <source>
        <dbReference type="ARBA" id="ARBA00022490"/>
    </source>
</evidence>
<dbReference type="EMBL" id="JBJUIK010000016">
    <property type="protein sequence ID" value="KAL3500774.1"/>
    <property type="molecule type" value="Genomic_DNA"/>
</dbReference>
<comment type="similarity">
    <text evidence="5">Belongs to the IQD family.</text>
</comment>
<comment type="subunit">
    <text evidence="6">Binds to multiple calmodulin (CaM) in the presence of Ca(2+) and CaM-like proteins.</text>
</comment>
<name>A0ABD2XZJ1_9GENT</name>
<reference evidence="9 10" key="1">
    <citation type="submission" date="2024-11" db="EMBL/GenBank/DDBJ databases">
        <title>A near-complete genome assembly of Cinchona calisaya.</title>
        <authorList>
            <person name="Lian D.C."/>
            <person name="Zhao X.W."/>
            <person name="Wei L."/>
        </authorList>
    </citation>
    <scope>NUCLEOTIDE SEQUENCE [LARGE SCALE GENOMIC DNA]</scope>
    <source>
        <tissue evidence="9">Nenye</tissue>
    </source>
</reference>
<feature type="compositionally biased region" description="Polar residues" evidence="7">
    <location>
        <begin position="359"/>
        <end position="368"/>
    </location>
</feature>
<keyword evidence="4" id="KW-0112">Calmodulin-binding</keyword>
<protein>
    <recommendedName>
        <fullName evidence="8">DUF4005 domain-containing protein</fullName>
    </recommendedName>
</protein>
<feature type="compositionally biased region" description="Low complexity" evidence="7">
    <location>
        <begin position="37"/>
        <end position="54"/>
    </location>
</feature>
<feature type="domain" description="DUF4005" evidence="8">
    <location>
        <begin position="355"/>
        <end position="428"/>
    </location>
</feature>
<evidence type="ECO:0000313" key="10">
    <source>
        <dbReference type="Proteomes" id="UP001630127"/>
    </source>
</evidence>
<feature type="region of interest" description="Disordered" evidence="7">
    <location>
        <begin position="20"/>
        <end position="73"/>
    </location>
</feature>
<gene>
    <name evidence="9" type="ORF">ACH5RR_039867</name>
</gene>
<dbReference type="FunFam" id="1.20.5.190:FF:000062">
    <property type="entry name" value="IQ-domain 11"/>
    <property type="match status" value="1"/>
</dbReference>
<dbReference type="PANTHER" id="PTHR32295:SF95">
    <property type="entry name" value="PROTEIN IQ-DOMAIN 6"/>
    <property type="match status" value="1"/>
</dbReference>
<keyword evidence="2" id="KW-0963">Cytoplasm</keyword>
<sequence length="458" mass="51459">MGASGKWVKALIGFKKPEKDDYEKLSGKGKKWRLWRSPSGDLGGSSSSSSWRGFKGQRRRNFGGSEGSDSSSVNNDAAFTAAVAAVVRAPPKDFKVVRQEWAAIRVQTAFRGFLARRALRALKGLVRLQALVRGQQVRKQAAVTLRCMQALVRVQARVRARQVRMSMEGQAVQEILDEHRSKANHLKQAEEGWCDSIGTLEEVKTKIQMRQEGLFKRERAVAYSIAQKCKSGQNFDSQTNVSVPSLKSNELDKNSWGWSWLERWMAAKPWENRLMEEANNDFAEKTPQSKTCIDYSSKGNRSRSSEPGSLKVKRNNVTTRVTAKPPLVGLATRSSSSPSSEFRYDESSASSSFCTSTTPISGNTPLTSDRTEEGNNYRPNYMNLTESTKAKQRNQRIQRQSMDEFQFLKKTSAISNDDSKSSIVSDHSSVNFSRPFCLPTRMEKFSMNSTEGDNYIYQ</sequence>
<evidence type="ECO:0000256" key="3">
    <source>
        <dbReference type="ARBA" id="ARBA00022737"/>
    </source>
</evidence>
<dbReference type="PANTHER" id="PTHR32295">
    <property type="entry name" value="IQ-DOMAIN 5-RELATED"/>
    <property type="match status" value="1"/>
</dbReference>
<feature type="region of interest" description="Disordered" evidence="7">
    <location>
        <begin position="281"/>
        <end position="380"/>
    </location>
</feature>
<dbReference type="PROSITE" id="PS50096">
    <property type="entry name" value="IQ"/>
    <property type="match status" value="2"/>
</dbReference>